<sequence length="442" mass="50255">MFSLFRRAASVRTFNRIIVTRPLTPTSRLQPCRSFSGIRQGFTGKPTGAPTQWSVEVDKKVINDVLKFKNWSNPTIERAIGLLFEGGKHDIAMAVLAKQGISNTQFACDYYIAIKAKTNEEPRIYNQQLRSFKSAHITPSRWATRFALQQFTQNNPSYSILFFQDIMDMGSVGKEEHLIMRSLPEQNYIQYLDIMKQKGVQVPEEEELTESGMDLHRAMLEGQNVSEADRADAKKMSSALLNAVKDIPIFANRPPKEDAKNQPSRKPKKQTEEEMITSLLSVDQVVRFIASSEQRETLIEKASNLAIDLCTAEQYSLLREELRTLQEKEGVQSARAHQLPEQYAQSISITHILMENDYNRAVEFFRNTSSITALSALYVTMSLQNKKTVLEDELLGNNLQNLLESLKESIRAADQNGLQHLTCTREQMNEMRNIIAKLQAKG</sequence>
<gene>
    <name evidence="3" type="ORF">PROFUN_01153</name>
</gene>
<organism evidence="3 4">
    <name type="scientific">Planoprotostelium fungivorum</name>
    <dbReference type="NCBI Taxonomy" id="1890364"/>
    <lineage>
        <taxon>Eukaryota</taxon>
        <taxon>Amoebozoa</taxon>
        <taxon>Evosea</taxon>
        <taxon>Variosea</taxon>
        <taxon>Cavosteliida</taxon>
        <taxon>Cavosteliaceae</taxon>
        <taxon>Planoprotostelium</taxon>
    </lineage>
</organism>
<dbReference type="InParanoid" id="A0A2P6NCF0"/>
<evidence type="ECO:0000313" key="4">
    <source>
        <dbReference type="Proteomes" id="UP000241769"/>
    </source>
</evidence>
<name>A0A2P6NCF0_9EUKA</name>
<keyword evidence="4" id="KW-1185">Reference proteome</keyword>
<evidence type="ECO:0000313" key="3">
    <source>
        <dbReference type="EMBL" id="PRP81646.1"/>
    </source>
</evidence>
<dbReference type="Proteomes" id="UP000241769">
    <property type="component" value="Unassembled WGS sequence"/>
</dbReference>
<accession>A0A2P6NCF0</accession>
<evidence type="ECO:0000256" key="1">
    <source>
        <dbReference type="SAM" id="Coils"/>
    </source>
</evidence>
<evidence type="ECO:0000256" key="2">
    <source>
        <dbReference type="SAM" id="MobiDB-lite"/>
    </source>
</evidence>
<dbReference type="EMBL" id="MDYQ01000121">
    <property type="protein sequence ID" value="PRP81646.1"/>
    <property type="molecule type" value="Genomic_DNA"/>
</dbReference>
<keyword evidence="1" id="KW-0175">Coiled coil</keyword>
<proteinExistence type="predicted"/>
<reference evidence="3 4" key="1">
    <citation type="journal article" date="2018" name="Genome Biol. Evol.">
        <title>Multiple Roots of Fruiting Body Formation in Amoebozoa.</title>
        <authorList>
            <person name="Hillmann F."/>
            <person name="Forbes G."/>
            <person name="Novohradska S."/>
            <person name="Ferling I."/>
            <person name="Riege K."/>
            <person name="Groth M."/>
            <person name="Westermann M."/>
            <person name="Marz M."/>
            <person name="Spaller T."/>
            <person name="Winckler T."/>
            <person name="Schaap P."/>
            <person name="Glockner G."/>
        </authorList>
    </citation>
    <scope>NUCLEOTIDE SEQUENCE [LARGE SCALE GENOMIC DNA]</scope>
    <source>
        <strain evidence="3 4">Jena</strain>
    </source>
</reference>
<dbReference type="AlphaFoldDB" id="A0A2P6NCF0"/>
<feature type="coiled-coil region" evidence="1">
    <location>
        <begin position="396"/>
        <end position="441"/>
    </location>
</feature>
<feature type="region of interest" description="Disordered" evidence="2">
    <location>
        <begin position="251"/>
        <end position="273"/>
    </location>
</feature>
<protein>
    <submittedName>
        <fullName evidence="3">Uncharacterized protein</fullName>
    </submittedName>
</protein>
<comment type="caution">
    <text evidence="3">The sequence shown here is derived from an EMBL/GenBank/DDBJ whole genome shotgun (WGS) entry which is preliminary data.</text>
</comment>